<dbReference type="GO" id="GO:0005768">
    <property type="term" value="C:endosome"/>
    <property type="evidence" value="ECO:0007669"/>
    <property type="project" value="TreeGrafter"/>
</dbReference>
<keyword evidence="4" id="KW-0333">Golgi apparatus</keyword>
<evidence type="ECO:0000256" key="1">
    <source>
        <dbReference type="ARBA" id="ARBA00004395"/>
    </source>
</evidence>
<reference evidence="12" key="2">
    <citation type="submission" date="2023-06" db="EMBL/GenBank/DDBJ databases">
        <authorList>
            <consortium name="Lawrence Berkeley National Laboratory"/>
            <person name="Haridas S."/>
            <person name="Hensen N."/>
            <person name="Bonometti L."/>
            <person name="Westerberg I."/>
            <person name="Brannstrom I.O."/>
            <person name="Guillou S."/>
            <person name="Cros-Aarteil S."/>
            <person name="Calhoun S."/>
            <person name="Kuo A."/>
            <person name="Mondo S."/>
            <person name="Pangilinan J."/>
            <person name="Riley R."/>
            <person name="Labutti K."/>
            <person name="Andreopoulos B."/>
            <person name="Lipzen A."/>
            <person name="Chen C."/>
            <person name="Yanf M."/>
            <person name="Daum C."/>
            <person name="Ng V."/>
            <person name="Clum A."/>
            <person name="Steindorff A."/>
            <person name="Ohm R."/>
            <person name="Martin F."/>
            <person name="Silar P."/>
            <person name="Natvig D."/>
            <person name="Lalanne C."/>
            <person name="Gautier V."/>
            <person name="Ament-Velasquez S.L."/>
            <person name="Kruys A."/>
            <person name="Hutchinson M.I."/>
            <person name="Powell A.J."/>
            <person name="Barry K."/>
            <person name="Miller A.N."/>
            <person name="Grigoriev I.V."/>
            <person name="Debuchy R."/>
            <person name="Gladieux P."/>
            <person name="Thoren M.H."/>
            <person name="Johannesson H."/>
        </authorList>
    </citation>
    <scope>NUCLEOTIDE SEQUENCE</scope>
    <source>
        <strain evidence="12">CBS 168.71</strain>
    </source>
</reference>
<evidence type="ECO:0000256" key="4">
    <source>
        <dbReference type="ARBA" id="ARBA00023034"/>
    </source>
</evidence>
<feature type="compositionally biased region" description="Low complexity" evidence="7">
    <location>
        <begin position="8"/>
        <end position="23"/>
    </location>
</feature>
<dbReference type="GO" id="GO:0000139">
    <property type="term" value="C:Golgi membrane"/>
    <property type="evidence" value="ECO:0007669"/>
    <property type="project" value="UniProtKB-SubCell"/>
</dbReference>
<keyword evidence="3" id="KW-0653">Protein transport</keyword>
<dbReference type="InterPro" id="IPR056457">
    <property type="entry name" value="DOP1_C"/>
</dbReference>
<dbReference type="SUPFAM" id="SSF48371">
    <property type="entry name" value="ARM repeat"/>
    <property type="match status" value="1"/>
</dbReference>
<evidence type="ECO:0000256" key="7">
    <source>
        <dbReference type="SAM" id="MobiDB-lite"/>
    </source>
</evidence>
<evidence type="ECO:0000259" key="11">
    <source>
        <dbReference type="Pfam" id="PF24601"/>
    </source>
</evidence>
<reference evidence="12" key="1">
    <citation type="journal article" date="2023" name="Mol. Phylogenet. Evol.">
        <title>Genome-scale phylogeny and comparative genomics of the fungal order Sordariales.</title>
        <authorList>
            <person name="Hensen N."/>
            <person name="Bonometti L."/>
            <person name="Westerberg I."/>
            <person name="Brannstrom I.O."/>
            <person name="Guillou S."/>
            <person name="Cros-Aarteil S."/>
            <person name="Calhoun S."/>
            <person name="Haridas S."/>
            <person name="Kuo A."/>
            <person name="Mondo S."/>
            <person name="Pangilinan J."/>
            <person name="Riley R."/>
            <person name="LaButti K."/>
            <person name="Andreopoulos B."/>
            <person name="Lipzen A."/>
            <person name="Chen C."/>
            <person name="Yan M."/>
            <person name="Daum C."/>
            <person name="Ng V."/>
            <person name="Clum A."/>
            <person name="Steindorff A."/>
            <person name="Ohm R.A."/>
            <person name="Martin F."/>
            <person name="Silar P."/>
            <person name="Natvig D.O."/>
            <person name="Lalanne C."/>
            <person name="Gautier V."/>
            <person name="Ament-Velasquez S.L."/>
            <person name="Kruys A."/>
            <person name="Hutchinson M.I."/>
            <person name="Powell A.J."/>
            <person name="Barry K."/>
            <person name="Miller A.N."/>
            <person name="Grigoriev I.V."/>
            <person name="Debuchy R."/>
            <person name="Gladieux P."/>
            <person name="Hiltunen Thoren M."/>
            <person name="Johannesson H."/>
        </authorList>
    </citation>
    <scope>NUCLEOTIDE SEQUENCE</scope>
    <source>
        <strain evidence="12">CBS 168.71</strain>
    </source>
</reference>
<keyword evidence="2" id="KW-0813">Transport</keyword>
<evidence type="ECO:0000259" key="8">
    <source>
        <dbReference type="Pfam" id="PF04118"/>
    </source>
</evidence>
<dbReference type="Pfam" id="PF24597">
    <property type="entry name" value="TPR_DOP1_M"/>
    <property type="match status" value="1"/>
</dbReference>
<evidence type="ECO:0000256" key="3">
    <source>
        <dbReference type="ARBA" id="ARBA00022927"/>
    </source>
</evidence>
<sequence>MALEPGRRSVSPDSSGGDSPVPRQWRNQLGAEDAPPKDKHHRKYASGIERALSLFDTALQEWADYISFLNRLLKALQARPSSVSTIPSKTTVAKRLSQCLNPSLPSGVHQKALEVYNYIFSVIGKDGLSRDLPLYFPGLATVLSFASLTVRAPFLDLLERYFLDLDPRSLRPAMKSVVLALLPGLEEETSEDFDRTLRLVERFKAAIRPAASHDITEAHSSGDDFFWQCFFLASITGHTRRTGALAYLLRSLPRLGHALQPDSTKATSDMETSTKLSQLVTSPEPGLLIRCFAAGLADEQLLIQRGYLDLLVTHLPLHSEVLQAKAKGGDLELLLRAAAGVTVRRDMSLNRRLWSWLLGPEPPASAEHDNGPESPTSTSTHAHGFFSSRTNYFEEFGLQPLTRALLALVTSDTGGNPSERAKPYRICLSLMDRWEIGGLVVPELFLPIVDSVREYKTKAASKADFSEVLRSASVFFDGVESGLIYGEILALMVQAVGPGGDLSVTERRGKLDLIQFVLTNFNVREEEMITIHAPLTALSILCMVEEAHGRGKHGDTSTPLDASLSEVALNIAGSLLDLVPERAFPTETTTESTLSAESTTLAASPSTELLKKIRTFYVTDQGSLEAASPPFNSQHLAQLLLQKACDLVCSSLDRREPGAEMAVKTKVLVLLLPKLPQALSFDTNKLLSALHDCLVADEPIPFAVYSSILSLSSHMCSANRITAIELSDLVVPLVRHAWAYLSAAEPKYHVETTRSLWLLQSALTSSNRDIEAAICALMLQNDTAGTFAQRPADPGRSFCVLWTHTLQDNPPGLERRGSKTTNGDTKAQTRLAGMDNYEVMLTRPLFLMLDALTDERTQLFMTVKTWLNSLIGMDKLFAIFVTKFAELPFLGREESKSASTQYTEDDDLSLALYYVRSLSTVLRWAPEAAWAVLAKRFVRSDAYHPPLSGITGTDGDVALQELFLRVCLQCMAYDKVPGEEGSEARATQLHRAALTALHQILLNPFAEQFAKLHLENILVGKLQQSLSGPDPYVQVLLLDVVYAALKLRELVPAEPPTSPAGHEKRLGQLEAARSSRASLIEKHMVMQPPPPALLKCILAGLSSPSSRPVLDSWVGFLTECLPLYTDSVFQVLIPLVETLCRQIGNTFNSLQRLFRASDQTLSHGAAGPETTLISLLNGLEQVLARGHDRLLAEEARVQVVKSPDQPQGFFGNMVSGVFSSDAPQARSATANDRLTVLLAFQDAVRMCFTIWSWGQGRDAAGQDATSGASLNYTSLRMRNRARRLLEHLFAAETLECLETVIGIWRGALDSADVSKAAEVFNLLPALDGSRPKHTIPALFNAIYSRTNPSVLDPSRRSTLTIELQDTDLVIFLVDYTRSLEDDTMDEIWQDCTAFLRDILGNPFPHRQTLPSLLEFAAILGEKVDNTNFGEQRKMRRDLADLFLRLLTAIFTTRPTSFDSSGSSGAISEKPLNTTPRQPPVRLPAERADDVVGILATIVPNLPKILVENDRILTAATAVSTNVIAPALRAKSFPDTVSKTMLALLQELSRLPNNQKSWKKDISDAFNDARFFGSNLALVHTGWLPLLKQWTVADKERMPDLLSRLTPPTTAGIVFGVGATSARLEADRKTQLTLRRAAALVLACGPDAFVADLPAVAEKLAELLGASATSSPSSTTRAEVYMLLRALVLRTSAVHLAPLWPAVNAELHAAVASVVAPDHSPASDTYGNASVMQACKLLDLLVCVAPDEFQLHEWLFVTDTVDAVYRPQFGSGGYQPVALVDEVCEELGAVGSGAGSSGETAAQAAATAASSSSTSGGLATSGLRRPLLGTAGGISDDVGLERKDELVAKVLRPFFGQLSIYAFESTYAMAPVDWEGCVAGLVKDLFDERSIVRGL</sequence>
<evidence type="ECO:0000259" key="10">
    <source>
        <dbReference type="Pfam" id="PF24598"/>
    </source>
</evidence>
<dbReference type="PANTHER" id="PTHR14042:SF24">
    <property type="entry name" value="PROTEIN DOPEY-1 HOMOLOG"/>
    <property type="match status" value="1"/>
</dbReference>
<keyword evidence="13" id="KW-1185">Reference proteome</keyword>
<dbReference type="GO" id="GO:0015031">
    <property type="term" value="P:protein transport"/>
    <property type="evidence" value="ECO:0007669"/>
    <property type="project" value="UniProtKB-KW"/>
</dbReference>
<feature type="domain" description="DOP1-like middle TPR" evidence="9">
    <location>
        <begin position="392"/>
        <end position="617"/>
    </location>
</feature>
<feature type="domain" description="DOP1 N-terminal" evidence="8">
    <location>
        <begin position="38"/>
        <end position="361"/>
    </location>
</feature>
<evidence type="ECO:0000256" key="5">
    <source>
        <dbReference type="ARBA" id="ARBA00023136"/>
    </source>
</evidence>
<evidence type="ECO:0000259" key="9">
    <source>
        <dbReference type="Pfam" id="PF24597"/>
    </source>
</evidence>
<dbReference type="PANTHER" id="PTHR14042">
    <property type="entry name" value="DOPEY-RELATED"/>
    <property type="match status" value="1"/>
</dbReference>
<protein>
    <submittedName>
        <fullName evidence="12">Dopey, N-terminal-domain-containing protein</fullName>
    </submittedName>
</protein>
<dbReference type="GO" id="GO:0005802">
    <property type="term" value="C:trans-Golgi network"/>
    <property type="evidence" value="ECO:0007669"/>
    <property type="project" value="TreeGrafter"/>
</dbReference>
<comment type="caution">
    <text evidence="12">The sequence shown here is derived from an EMBL/GenBank/DDBJ whole genome shotgun (WGS) entry which is preliminary data.</text>
</comment>
<feature type="domain" description="DOP1-like C-terminal" evidence="10">
    <location>
        <begin position="1371"/>
        <end position="1867"/>
    </location>
</feature>
<dbReference type="RefSeq" id="XP_062664480.1">
    <property type="nucleotide sequence ID" value="XM_062800019.1"/>
</dbReference>
<dbReference type="InterPro" id="IPR056459">
    <property type="entry name" value="TPR_DOP1"/>
</dbReference>
<dbReference type="InterPro" id="IPR007249">
    <property type="entry name" value="DOP1_N"/>
</dbReference>
<dbReference type="GO" id="GO:0005829">
    <property type="term" value="C:cytosol"/>
    <property type="evidence" value="ECO:0007669"/>
    <property type="project" value="GOC"/>
</dbReference>
<feature type="region of interest" description="Disordered" evidence="7">
    <location>
        <begin position="1"/>
        <end position="42"/>
    </location>
</feature>
<gene>
    <name evidence="12" type="ORF">B0H64DRAFT_27980</name>
</gene>
<evidence type="ECO:0000313" key="12">
    <source>
        <dbReference type="EMBL" id="KAK3300966.1"/>
    </source>
</evidence>
<dbReference type="InterPro" id="IPR040314">
    <property type="entry name" value="DOP1"/>
</dbReference>
<comment type="similarity">
    <text evidence="6">Belongs to the DOP1 family.</text>
</comment>
<dbReference type="InterPro" id="IPR056458">
    <property type="entry name" value="TPR_DOP1_M"/>
</dbReference>
<dbReference type="Pfam" id="PF24601">
    <property type="entry name" value="TPR_DOP1"/>
    <property type="match status" value="1"/>
</dbReference>
<organism evidence="12 13">
    <name type="scientific">Chaetomium fimeti</name>
    <dbReference type="NCBI Taxonomy" id="1854472"/>
    <lineage>
        <taxon>Eukaryota</taxon>
        <taxon>Fungi</taxon>
        <taxon>Dikarya</taxon>
        <taxon>Ascomycota</taxon>
        <taxon>Pezizomycotina</taxon>
        <taxon>Sordariomycetes</taxon>
        <taxon>Sordariomycetidae</taxon>
        <taxon>Sordariales</taxon>
        <taxon>Chaetomiaceae</taxon>
        <taxon>Chaetomium</taxon>
    </lineage>
</organism>
<feature type="region of interest" description="Disordered" evidence="7">
    <location>
        <begin position="1455"/>
        <end position="1481"/>
    </location>
</feature>
<feature type="domain" description="DOP1-like TPR" evidence="11">
    <location>
        <begin position="1032"/>
        <end position="1181"/>
    </location>
</feature>
<keyword evidence="5" id="KW-0472">Membrane</keyword>
<comment type="subcellular location">
    <subcellularLocation>
        <location evidence="1">Golgi apparatus membrane</location>
        <topology evidence="1">Peripheral membrane protein</topology>
    </subcellularLocation>
</comment>
<dbReference type="GO" id="GO:0006895">
    <property type="term" value="P:Golgi to endosome transport"/>
    <property type="evidence" value="ECO:0007669"/>
    <property type="project" value="InterPro"/>
</dbReference>
<evidence type="ECO:0000256" key="2">
    <source>
        <dbReference type="ARBA" id="ARBA00022448"/>
    </source>
</evidence>
<dbReference type="Proteomes" id="UP001278766">
    <property type="component" value="Unassembled WGS sequence"/>
</dbReference>
<dbReference type="EMBL" id="JAUEPN010000001">
    <property type="protein sequence ID" value="KAK3300966.1"/>
    <property type="molecule type" value="Genomic_DNA"/>
</dbReference>
<accession>A0AAE0HSG6</accession>
<dbReference type="Pfam" id="PF04118">
    <property type="entry name" value="Dopey_N"/>
    <property type="match status" value="1"/>
</dbReference>
<dbReference type="Pfam" id="PF24598">
    <property type="entry name" value="DOP1_C"/>
    <property type="match status" value="1"/>
</dbReference>
<dbReference type="GeneID" id="87836967"/>
<proteinExistence type="inferred from homology"/>
<dbReference type="InterPro" id="IPR016024">
    <property type="entry name" value="ARM-type_fold"/>
</dbReference>
<name>A0AAE0HSG6_9PEZI</name>
<evidence type="ECO:0000256" key="6">
    <source>
        <dbReference type="ARBA" id="ARBA00046326"/>
    </source>
</evidence>
<evidence type="ECO:0000313" key="13">
    <source>
        <dbReference type="Proteomes" id="UP001278766"/>
    </source>
</evidence>